<dbReference type="STRING" id="713585.THITH_10300"/>
<dbReference type="HOGENOM" id="CLU_064076_1_1_6"/>
<dbReference type="SUPFAM" id="SSF53850">
    <property type="entry name" value="Periplasmic binding protein-like II"/>
    <property type="match status" value="1"/>
</dbReference>
<evidence type="ECO:0000313" key="3">
    <source>
        <dbReference type="Proteomes" id="UP000005289"/>
    </source>
</evidence>
<dbReference type="SMART" id="SM00062">
    <property type="entry name" value="PBPb"/>
    <property type="match status" value="1"/>
</dbReference>
<sequence>MRRIRDCNRQMVGATLGLLLLMLAGGLFPQSAAKALDEIQWITEEFAPYNYTGADGVPTGIAVDVLVAMWDRLGHERAPGDIEVLPWARGYRIAQDHPGTCLFSTTITDARRELFTFIEPLVAARNAIIGPVEREFEIRSIDDLAPYSVGVVRDDIGDQLLQQAGANSTVVRTDSWRILLRMLQGQRFDLISYNIDTARWNMRRLDMDPYAYEPLLVLQQGVMGYACHPDTNPTALARLQTALDALLADGTVERITRSYLGPR</sequence>
<keyword evidence="3" id="KW-1185">Reference proteome</keyword>
<dbReference type="RefSeq" id="WP_006748252.1">
    <property type="nucleotide sequence ID" value="NZ_CP007029.1"/>
</dbReference>
<feature type="domain" description="Solute-binding protein family 3/N-terminal" evidence="1">
    <location>
        <begin position="38"/>
        <end position="263"/>
    </location>
</feature>
<dbReference type="EMBL" id="CP007029">
    <property type="protein sequence ID" value="AHE98574.1"/>
    <property type="molecule type" value="Genomic_DNA"/>
</dbReference>
<proteinExistence type="predicted"/>
<accession>W0DIY7</accession>
<dbReference type="PANTHER" id="PTHR38834">
    <property type="entry name" value="PERIPLASMIC SUBSTRATE BINDING PROTEIN FAMILY 3"/>
    <property type="match status" value="1"/>
</dbReference>
<evidence type="ECO:0000259" key="1">
    <source>
        <dbReference type="SMART" id="SM00062"/>
    </source>
</evidence>
<dbReference type="InterPro" id="IPR001638">
    <property type="entry name" value="Solute-binding_3/MltF_N"/>
</dbReference>
<dbReference type="AlphaFoldDB" id="W0DIY7"/>
<dbReference type="Proteomes" id="UP000005289">
    <property type="component" value="Chromosome"/>
</dbReference>
<gene>
    <name evidence="2" type="ORF">THITH_10300</name>
</gene>
<dbReference type="KEGG" id="tti:THITH_10300"/>
<protein>
    <submittedName>
        <fullName evidence="2">ABC transporter substrate-binding protein</fullName>
    </submittedName>
</protein>
<dbReference type="PANTHER" id="PTHR38834:SF3">
    <property type="entry name" value="SOLUTE-BINDING PROTEIN FAMILY 3_N-TERMINAL DOMAIN-CONTAINING PROTEIN"/>
    <property type="match status" value="1"/>
</dbReference>
<dbReference type="Pfam" id="PF00497">
    <property type="entry name" value="SBP_bac_3"/>
    <property type="match status" value="1"/>
</dbReference>
<name>W0DIY7_9GAMM</name>
<reference evidence="2 3" key="1">
    <citation type="submission" date="2013-12" db="EMBL/GenBank/DDBJ databases">
        <authorList>
            <consortium name="DOE Joint Genome Institute"/>
            <person name="Muyzer G."/>
            <person name="Huntemann M."/>
            <person name="Han J."/>
            <person name="Chen A."/>
            <person name="Kyrpides N."/>
            <person name="Mavromatis K."/>
            <person name="Markowitz V."/>
            <person name="Palaniappan K."/>
            <person name="Ivanova N."/>
            <person name="Schaumberg A."/>
            <person name="Pati A."/>
            <person name="Liolios K."/>
            <person name="Nordberg H.P."/>
            <person name="Cantor M.N."/>
            <person name="Hua S.X."/>
            <person name="Woyke T."/>
        </authorList>
    </citation>
    <scope>NUCLEOTIDE SEQUENCE [LARGE SCALE GENOMIC DNA]</scope>
    <source>
        <strain evidence="2 3">ARh 1</strain>
    </source>
</reference>
<organism evidence="2 3">
    <name type="scientific">Thioalkalivibrio paradoxus ARh 1</name>
    <dbReference type="NCBI Taxonomy" id="713585"/>
    <lineage>
        <taxon>Bacteria</taxon>
        <taxon>Pseudomonadati</taxon>
        <taxon>Pseudomonadota</taxon>
        <taxon>Gammaproteobacteria</taxon>
        <taxon>Chromatiales</taxon>
        <taxon>Ectothiorhodospiraceae</taxon>
        <taxon>Thioalkalivibrio</taxon>
    </lineage>
</organism>
<dbReference type="Gene3D" id="3.40.190.10">
    <property type="entry name" value="Periplasmic binding protein-like II"/>
    <property type="match status" value="2"/>
</dbReference>
<evidence type="ECO:0000313" key="2">
    <source>
        <dbReference type="EMBL" id="AHE98574.1"/>
    </source>
</evidence>